<dbReference type="EMBL" id="CP002833">
    <property type="protein sequence ID" value="AFI68274.1"/>
    <property type="molecule type" value="Genomic_DNA"/>
</dbReference>
<accession>A0A0H3HPT3</accession>
<reference evidence="2 3" key="1">
    <citation type="journal article" date="2012" name="PLoS ONE">
        <title>Evolution of Burkholderia pseudomallei in recurrent melioidosis.</title>
        <authorList>
            <person name="Hayden H.S."/>
            <person name="Lim R."/>
            <person name="Brittnacher M.J."/>
            <person name="Sims E.H."/>
            <person name="Ramage E.R."/>
            <person name="Fong C."/>
            <person name="Wu Z."/>
            <person name="Crist E."/>
            <person name="Chang J."/>
            <person name="Zhou Y."/>
            <person name="Radey M."/>
            <person name="Rohmer L."/>
            <person name="Haugen E."/>
            <person name="Gillett W."/>
            <person name="Wuthiekanun V."/>
            <person name="Peacock S.J."/>
            <person name="Kaul R."/>
            <person name="Miller S.I."/>
            <person name="Manoil C."/>
            <person name="Jacobs M.A."/>
        </authorList>
    </citation>
    <scope>NUCLEOTIDE SEQUENCE [LARGE SCALE GENOMIC DNA]</scope>
    <source>
        <strain evidence="2 3">1026b</strain>
    </source>
</reference>
<organism evidence="2 3">
    <name type="scientific">Burkholderia pseudomallei (strain 1026b)</name>
    <dbReference type="NCBI Taxonomy" id="884204"/>
    <lineage>
        <taxon>Bacteria</taxon>
        <taxon>Pseudomonadati</taxon>
        <taxon>Pseudomonadota</taxon>
        <taxon>Betaproteobacteria</taxon>
        <taxon>Burkholderiales</taxon>
        <taxon>Burkholderiaceae</taxon>
        <taxon>Burkholderia</taxon>
        <taxon>pseudomallei group</taxon>
    </lineage>
</organism>
<name>A0A0H3HPT3_BURP2</name>
<gene>
    <name evidence="2" type="ordered locus">BP1026B_I3713</name>
</gene>
<dbReference type="AlphaFoldDB" id="A0A0H3HPT3"/>
<feature type="compositionally biased region" description="Basic and acidic residues" evidence="1">
    <location>
        <begin position="42"/>
        <end position="57"/>
    </location>
</feature>
<feature type="compositionally biased region" description="Basic residues" evidence="1">
    <location>
        <begin position="86"/>
        <end position="96"/>
    </location>
</feature>
<evidence type="ECO:0000256" key="1">
    <source>
        <dbReference type="SAM" id="MobiDB-lite"/>
    </source>
</evidence>
<evidence type="ECO:0000313" key="2">
    <source>
        <dbReference type="EMBL" id="AFI68274.1"/>
    </source>
</evidence>
<sequence>MMVDTAAGGRREAGKSGDARRHDARAGFAPPCRRASRRRPVRAADTRRGATEKDRPAPRTNRANDSPRRRVRPPPHPCEPRERPPRGRFRRTRRAAFRVASKSLTPR</sequence>
<proteinExistence type="predicted"/>
<evidence type="ECO:0000313" key="3">
    <source>
        <dbReference type="Proteomes" id="UP000010087"/>
    </source>
</evidence>
<dbReference type="Proteomes" id="UP000010087">
    <property type="component" value="Chromosome 1"/>
</dbReference>
<dbReference type="KEGG" id="bpz:BP1026B_I3713"/>
<protein>
    <submittedName>
        <fullName evidence="2">Uncharacterized protein</fullName>
    </submittedName>
</protein>
<feature type="region of interest" description="Disordered" evidence="1">
    <location>
        <begin position="1"/>
        <end position="107"/>
    </location>
</feature>
<feature type="compositionally biased region" description="Basic and acidic residues" evidence="1">
    <location>
        <begin position="9"/>
        <end position="25"/>
    </location>
</feature>